<evidence type="ECO:0000256" key="6">
    <source>
        <dbReference type="ARBA" id="ARBA00023136"/>
    </source>
</evidence>
<dbReference type="HOGENOM" id="CLU_014657_1_2_7"/>
<dbReference type="PhylomeDB" id="Q72DD0"/>
<dbReference type="Pfam" id="PF13899">
    <property type="entry name" value="Thioredoxin_7"/>
    <property type="match status" value="1"/>
</dbReference>
<evidence type="ECO:0000313" key="11">
    <source>
        <dbReference type="Proteomes" id="UP000002194"/>
    </source>
</evidence>
<keyword evidence="4" id="KW-0201">Cytochrome c-type biogenesis</keyword>
<dbReference type="GO" id="GO:0017004">
    <property type="term" value="P:cytochrome complex assembly"/>
    <property type="evidence" value="ECO:0007669"/>
    <property type="project" value="UniProtKB-KW"/>
</dbReference>
<dbReference type="GO" id="GO:0015035">
    <property type="term" value="F:protein-disulfide reductase activity"/>
    <property type="evidence" value="ECO:0007669"/>
    <property type="project" value="TreeGrafter"/>
</dbReference>
<feature type="transmembrane region" description="Helical" evidence="8">
    <location>
        <begin position="510"/>
        <end position="532"/>
    </location>
</feature>
<dbReference type="eggNOG" id="COG4232">
    <property type="taxonomic scope" value="Bacteria"/>
</dbReference>
<dbReference type="PaxDb" id="882-DVU_0999"/>
<dbReference type="PANTHER" id="PTHR32234:SF3">
    <property type="entry name" value="SUPPRESSION OF COPPER SENSITIVITY PROTEIN"/>
    <property type="match status" value="1"/>
</dbReference>
<gene>
    <name evidence="10" type="ordered locus">DVU_0999</name>
</gene>
<keyword evidence="6 8" id="KW-0472">Membrane</keyword>
<dbReference type="SMR" id="Q72DD0"/>
<dbReference type="Pfam" id="PF02683">
    <property type="entry name" value="DsbD_TM"/>
    <property type="match status" value="1"/>
</dbReference>
<dbReference type="GO" id="GO:0005886">
    <property type="term" value="C:plasma membrane"/>
    <property type="evidence" value="ECO:0007669"/>
    <property type="project" value="UniProtKB-SubCell"/>
</dbReference>
<feature type="transmembrane region" description="Helical" evidence="8">
    <location>
        <begin position="477"/>
        <end position="498"/>
    </location>
</feature>
<evidence type="ECO:0000313" key="10">
    <source>
        <dbReference type="EMBL" id="AAS95479.1"/>
    </source>
</evidence>
<name>Q72DD0_NITV2</name>
<evidence type="ECO:0000256" key="8">
    <source>
        <dbReference type="SAM" id="Phobius"/>
    </source>
</evidence>
<dbReference type="InterPro" id="IPR003834">
    <property type="entry name" value="Cyt_c_assmbl_TM_dom"/>
</dbReference>
<dbReference type="InterPro" id="IPR013766">
    <property type="entry name" value="Thioredoxin_domain"/>
</dbReference>
<dbReference type="CDD" id="cd02953">
    <property type="entry name" value="DsbDgamma"/>
    <property type="match status" value="1"/>
</dbReference>
<dbReference type="Gene3D" id="3.40.30.10">
    <property type="entry name" value="Glutaredoxin"/>
    <property type="match status" value="1"/>
</dbReference>
<dbReference type="AlphaFoldDB" id="Q72DD0"/>
<comment type="subcellular location">
    <subcellularLocation>
        <location evidence="1">Cell membrane</location>
        <topology evidence="1">Multi-pass membrane protein</topology>
    </subcellularLocation>
</comment>
<keyword evidence="5 8" id="KW-1133">Transmembrane helix</keyword>
<feature type="transmembrane region" description="Helical" evidence="8">
    <location>
        <begin position="373"/>
        <end position="400"/>
    </location>
</feature>
<evidence type="ECO:0000256" key="1">
    <source>
        <dbReference type="ARBA" id="ARBA00004651"/>
    </source>
</evidence>
<evidence type="ECO:0000259" key="9">
    <source>
        <dbReference type="PROSITE" id="PS51352"/>
    </source>
</evidence>
<keyword evidence="3 8" id="KW-0812">Transmembrane</keyword>
<dbReference type="Proteomes" id="UP000002194">
    <property type="component" value="Chromosome"/>
</dbReference>
<feature type="region of interest" description="Disordered" evidence="7">
    <location>
        <begin position="232"/>
        <end position="252"/>
    </location>
</feature>
<dbReference type="OrthoDB" id="9811036at2"/>
<evidence type="ECO:0000256" key="3">
    <source>
        <dbReference type="ARBA" id="ARBA00022692"/>
    </source>
</evidence>
<reference evidence="10 11" key="1">
    <citation type="journal article" date="2004" name="Nat. Biotechnol.">
        <title>The genome sequence of the anaerobic, sulfate-reducing bacterium Desulfovibrio vulgaris Hildenborough.</title>
        <authorList>
            <person name="Heidelberg J.F."/>
            <person name="Seshadri R."/>
            <person name="Haveman S.A."/>
            <person name="Hemme C.L."/>
            <person name="Paulsen I.T."/>
            <person name="Kolonay J.F."/>
            <person name="Eisen J.A."/>
            <person name="Ward N."/>
            <person name="Methe B."/>
            <person name="Brinkac L.M."/>
            <person name="Daugherty S.C."/>
            <person name="Deboy R.T."/>
            <person name="Dodson R.J."/>
            <person name="Durkin A.S."/>
            <person name="Madupu R."/>
            <person name="Nelson W.C."/>
            <person name="Sullivan S.A."/>
            <person name="Fouts D."/>
            <person name="Haft D.H."/>
            <person name="Selengut J."/>
            <person name="Peterson J.D."/>
            <person name="Davidsen T.M."/>
            <person name="Zafar N."/>
            <person name="Zhou L."/>
            <person name="Radune D."/>
            <person name="Dimitrov G."/>
            <person name="Hance M."/>
            <person name="Tran K."/>
            <person name="Khouri H."/>
            <person name="Gill J."/>
            <person name="Utterback T.R."/>
            <person name="Feldblyum T.V."/>
            <person name="Wall J.D."/>
            <person name="Voordouw G."/>
            <person name="Fraser C.M."/>
        </authorList>
    </citation>
    <scope>NUCLEOTIDE SEQUENCE [LARGE SCALE GENOMIC DNA]</scope>
    <source>
        <strain evidence="11">ATCC 29579 / DSM 644 / NCIMB 8303 / VKM B-1760 / Hildenborough</strain>
    </source>
</reference>
<evidence type="ECO:0000256" key="4">
    <source>
        <dbReference type="ARBA" id="ARBA00022748"/>
    </source>
</evidence>
<dbReference type="KEGG" id="dvu:DVU_0999"/>
<dbReference type="GO" id="GO:0045454">
    <property type="term" value="P:cell redox homeostasis"/>
    <property type="evidence" value="ECO:0007669"/>
    <property type="project" value="TreeGrafter"/>
</dbReference>
<sequence length="719" mass="74997">MRHQTRVSNIAISCVLAAFLLLLPGLVPVLVPWATLDGGALSAHAAEPVTFSTELAHDRETAGGIIVLWIDPAPEYHAYAHEPGVDTRPTVVSVHDRSGTPLDLPVLYMPGEPLDDPFTPGRIVNAYGPKTPVFVKVPALLAGGDVIVRTSLLLCSDRNCQPVRHDIVVTLPGEGAFAALPDAASRPWRGKLAQAVPGRPVAGAVAPGMTGTPSAGAVGDGAAIGMGGVTPTPRDAAPGTGGSLPFPSSTGVDTTATAGNVARGEEEQAQKAVSGIVSVSPEGTSSGVAVSRSVSGAAQESPAWSFAPRYFAPELEVSGLGKALLLGLLAGLILNVMPCVLPVISLKLSGFIATSGAPGDEGVRRRAFREHNLFFAAGILVWFVVLAGILAVAGLAWGQLFQRPGVLFGLTLVVFTLGLSMFGVFSLPVLDLKAGTTGSPRAQAFMTGVVATLLATPCSGPLLGGVLGWAFRQPSSVLALVFAFVGLGMASPYLLMAARPGLVRFFPRPGAWTGVMEQVVGFFLMATSVYLLTILPAALLLPMLVTLLVAAFAAWLWGTWAGPGASSVQRIAVRCVAVALVGMTVAWALSPPADEARWEPFEATAFRDMLGRQPVIVDFTADWCPNCKLLERTTLNAANMARWQKAYGARLVRVDLTRDDPVAQALLHSLGSSSIPVVALFPTGLLRNAPLVLRDLFTADQMDEALERAFGPAGQPLQP</sequence>
<accession>Q72DD0</accession>
<dbReference type="InterPro" id="IPR036249">
    <property type="entry name" value="Thioredoxin-like_sf"/>
</dbReference>
<dbReference type="EnsemblBacteria" id="AAS95479">
    <property type="protein sequence ID" value="AAS95479"/>
    <property type="gene ID" value="DVU_0999"/>
</dbReference>
<feature type="transmembrane region" description="Helical" evidence="8">
    <location>
        <begin position="571"/>
        <end position="589"/>
    </location>
</feature>
<dbReference type="PANTHER" id="PTHR32234">
    <property type="entry name" value="THIOL:DISULFIDE INTERCHANGE PROTEIN DSBD"/>
    <property type="match status" value="1"/>
</dbReference>
<feature type="transmembrane region" description="Helical" evidence="8">
    <location>
        <begin position="444"/>
        <end position="471"/>
    </location>
</feature>
<dbReference type="PATRIC" id="fig|882.5.peg.941"/>
<feature type="transmembrane region" description="Helical" evidence="8">
    <location>
        <begin position="406"/>
        <end position="432"/>
    </location>
</feature>
<evidence type="ECO:0000256" key="2">
    <source>
        <dbReference type="ARBA" id="ARBA00022475"/>
    </source>
</evidence>
<evidence type="ECO:0000256" key="7">
    <source>
        <dbReference type="SAM" id="MobiDB-lite"/>
    </source>
</evidence>
<feature type="transmembrane region" description="Helical" evidence="8">
    <location>
        <begin position="538"/>
        <end position="559"/>
    </location>
</feature>
<evidence type="ECO:0000256" key="5">
    <source>
        <dbReference type="ARBA" id="ARBA00022989"/>
    </source>
</evidence>
<organism evidence="10 11">
    <name type="scientific">Nitratidesulfovibrio vulgaris (strain ATCC 29579 / DSM 644 / CCUG 34227 / NCIMB 8303 / VKM B-1760 / Hildenborough)</name>
    <name type="common">Desulfovibrio vulgaris</name>
    <dbReference type="NCBI Taxonomy" id="882"/>
    <lineage>
        <taxon>Bacteria</taxon>
        <taxon>Pseudomonadati</taxon>
        <taxon>Thermodesulfobacteriota</taxon>
        <taxon>Desulfovibrionia</taxon>
        <taxon>Desulfovibrionales</taxon>
        <taxon>Desulfovibrionaceae</taxon>
        <taxon>Nitratidesulfovibrio</taxon>
    </lineage>
</organism>
<dbReference type="STRING" id="882.DVU_0999"/>
<dbReference type="PROSITE" id="PS51352">
    <property type="entry name" value="THIOREDOXIN_2"/>
    <property type="match status" value="1"/>
</dbReference>
<dbReference type="SUPFAM" id="SSF52833">
    <property type="entry name" value="Thioredoxin-like"/>
    <property type="match status" value="1"/>
</dbReference>
<keyword evidence="11" id="KW-1185">Reference proteome</keyword>
<proteinExistence type="predicted"/>
<dbReference type="InterPro" id="IPR035671">
    <property type="entry name" value="DsbD_gamma"/>
</dbReference>
<dbReference type="EMBL" id="AE017285">
    <property type="protein sequence ID" value="AAS95479.1"/>
    <property type="molecule type" value="Genomic_DNA"/>
</dbReference>
<keyword evidence="2" id="KW-1003">Cell membrane</keyword>
<feature type="domain" description="Thioredoxin" evidence="9">
    <location>
        <begin position="579"/>
        <end position="711"/>
    </location>
</feature>
<feature type="transmembrane region" description="Helical" evidence="8">
    <location>
        <begin position="323"/>
        <end position="344"/>
    </location>
</feature>
<protein>
    <submittedName>
        <fullName evidence="10">Thio:disulfide interchange protein, putative</fullName>
    </submittedName>
</protein>